<proteinExistence type="predicted"/>
<dbReference type="InterPro" id="IPR000595">
    <property type="entry name" value="cNMP-bd_dom"/>
</dbReference>
<dbReference type="InterPro" id="IPR014710">
    <property type="entry name" value="RmlC-like_jellyroll"/>
</dbReference>
<dbReference type="InterPro" id="IPR018490">
    <property type="entry name" value="cNMP-bd_dom_sf"/>
</dbReference>
<dbReference type="AlphaFoldDB" id="A0A516S9Z2"/>
<dbReference type="RefSeq" id="WP_143855906.1">
    <property type="nucleotide sequence ID" value="NZ_CP041730.1"/>
</dbReference>
<feature type="domain" description="Cyclic nucleotide-binding" evidence="1">
    <location>
        <begin position="12"/>
        <end position="132"/>
    </location>
</feature>
<dbReference type="EMBL" id="CP041730">
    <property type="protein sequence ID" value="QDQ24981.1"/>
    <property type="molecule type" value="Genomic_DNA"/>
</dbReference>
<dbReference type="Gene3D" id="2.60.120.10">
    <property type="entry name" value="Jelly Rolls"/>
    <property type="match status" value="1"/>
</dbReference>
<sequence>MRISFQTAFPDLAAQLGPVNTQTFLDACKPVELAPGRMLFRDRMPVESLFLILTGELSITLVEGERNFVLGNAGPGQWLGEVSVLSGSMLGSATVTTLSACRALKLHYQDFDRLIRDNDHIANALLSNLIDLLAMRLRISAAAIGKQGDR</sequence>
<evidence type="ECO:0000313" key="2">
    <source>
        <dbReference type="EMBL" id="QDQ24981.1"/>
    </source>
</evidence>
<evidence type="ECO:0000313" key="3">
    <source>
        <dbReference type="Proteomes" id="UP000317550"/>
    </source>
</evidence>
<dbReference type="Pfam" id="PF00027">
    <property type="entry name" value="cNMP_binding"/>
    <property type="match status" value="1"/>
</dbReference>
<dbReference type="SMART" id="SM00100">
    <property type="entry name" value="cNMP"/>
    <property type="match status" value="1"/>
</dbReference>
<reference evidence="3" key="1">
    <citation type="submission" date="2019-07" db="EMBL/GenBank/DDBJ databases">
        <title>Chitinimonas sp. nov., isolated from Ny-Alesund, arctica soil.</title>
        <authorList>
            <person name="Xu Q."/>
            <person name="Peng F."/>
        </authorList>
    </citation>
    <scope>NUCLEOTIDE SEQUENCE [LARGE SCALE GENOMIC DNA]</scope>
    <source>
        <strain evidence="3">R3-44</strain>
    </source>
</reference>
<dbReference type="OrthoDB" id="156829at2"/>
<dbReference type="PROSITE" id="PS50042">
    <property type="entry name" value="CNMP_BINDING_3"/>
    <property type="match status" value="1"/>
</dbReference>
<name>A0A516S9Z2_9NEIS</name>
<dbReference type="KEGG" id="cari:FNU76_00690"/>
<evidence type="ECO:0000259" key="1">
    <source>
        <dbReference type="PROSITE" id="PS50042"/>
    </source>
</evidence>
<accession>A0A516S9Z2</accession>
<dbReference type="SUPFAM" id="SSF51206">
    <property type="entry name" value="cAMP-binding domain-like"/>
    <property type="match status" value="1"/>
</dbReference>
<gene>
    <name evidence="2" type="ORF">FNU76_00690</name>
</gene>
<protein>
    <submittedName>
        <fullName evidence="2">Cyclic nucleotide-binding domain-containing protein</fullName>
    </submittedName>
</protein>
<keyword evidence="3" id="KW-1185">Reference proteome</keyword>
<dbReference type="Proteomes" id="UP000317550">
    <property type="component" value="Chromosome"/>
</dbReference>
<dbReference type="CDD" id="cd00038">
    <property type="entry name" value="CAP_ED"/>
    <property type="match status" value="1"/>
</dbReference>
<organism evidence="2 3">
    <name type="scientific">Chitinimonas arctica</name>
    <dbReference type="NCBI Taxonomy" id="2594795"/>
    <lineage>
        <taxon>Bacteria</taxon>
        <taxon>Pseudomonadati</taxon>
        <taxon>Pseudomonadota</taxon>
        <taxon>Betaproteobacteria</taxon>
        <taxon>Neisseriales</taxon>
        <taxon>Chitinibacteraceae</taxon>
        <taxon>Chitinimonas</taxon>
    </lineage>
</organism>